<feature type="non-terminal residue" evidence="2">
    <location>
        <position position="123"/>
    </location>
</feature>
<evidence type="ECO:0000313" key="2">
    <source>
        <dbReference type="EMBL" id="GFR48249.1"/>
    </source>
</evidence>
<proteinExistence type="predicted"/>
<evidence type="ECO:0000256" key="1">
    <source>
        <dbReference type="SAM" id="MobiDB-lite"/>
    </source>
</evidence>
<feature type="non-terminal residue" evidence="2">
    <location>
        <position position="1"/>
    </location>
</feature>
<feature type="compositionally biased region" description="Low complexity" evidence="1">
    <location>
        <begin position="54"/>
        <end position="65"/>
    </location>
</feature>
<feature type="compositionally biased region" description="Low complexity" evidence="1">
    <location>
        <begin position="94"/>
        <end position="123"/>
    </location>
</feature>
<keyword evidence="3" id="KW-1185">Reference proteome</keyword>
<accession>A0AAD3DWB4</accession>
<evidence type="ECO:0000313" key="3">
    <source>
        <dbReference type="Proteomes" id="UP001054857"/>
    </source>
</evidence>
<sequence>RRVVAIPARFTSAEAYKSTLVSALVEEINLRLAEPVQQFYGVVRRLLNAVPPANSSNTNNNSSFGGWSGGGAPHKQQHQSHQHFSNRQAPNQHGRPGQQAGAASAANPGGAFARLPAPAKAAE</sequence>
<feature type="region of interest" description="Disordered" evidence="1">
    <location>
        <begin position="50"/>
        <end position="123"/>
    </location>
</feature>
<protein>
    <submittedName>
        <fullName evidence="2">Uncharacterized protein</fullName>
    </submittedName>
</protein>
<reference evidence="2 3" key="1">
    <citation type="journal article" date="2021" name="Sci. Rep.">
        <title>Genome sequencing of the multicellular alga Astrephomene provides insights into convergent evolution of germ-soma differentiation.</title>
        <authorList>
            <person name="Yamashita S."/>
            <person name="Yamamoto K."/>
            <person name="Matsuzaki R."/>
            <person name="Suzuki S."/>
            <person name="Yamaguchi H."/>
            <person name="Hirooka S."/>
            <person name="Minakuchi Y."/>
            <person name="Miyagishima S."/>
            <person name="Kawachi M."/>
            <person name="Toyoda A."/>
            <person name="Nozaki H."/>
        </authorList>
    </citation>
    <scope>NUCLEOTIDE SEQUENCE [LARGE SCALE GENOMIC DNA]</scope>
    <source>
        <strain evidence="2 3">NIES-4017</strain>
    </source>
</reference>
<gene>
    <name evidence="2" type="ORF">Agub_g10113</name>
</gene>
<name>A0AAD3DWB4_9CHLO</name>
<dbReference type="EMBL" id="BMAR01000022">
    <property type="protein sequence ID" value="GFR48249.1"/>
    <property type="molecule type" value="Genomic_DNA"/>
</dbReference>
<comment type="caution">
    <text evidence="2">The sequence shown here is derived from an EMBL/GenBank/DDBJ whole genome shotgun (WGS) entry which is preliminary data.</text>
</comment>
<organism evidence="2 3">
    <name type="scientific">Astrephomene gubernaculifera</name>
    <dbReference type="NCBI Taxonomy" id="47775"/>
    <lineage>
        <taxon>Eukaryota</taxon>
        <taxon>Viridiplantae</taxon>
        <taxon>Chlorophyta</taxon>
        <taxon>core chlorophytes</taxon>
        <taxon>Chlorophyceae</taxon>
        <taxon>CS clade</taxon>
        <taxon>Chlamydomonadales</taxon>
        <taxon>Astrephomenaceae</taxon>
        <taxon>Astrephomene</taxon>
    </lineage>
</organism>
<dbReference type="AlphaFoldDB" id="A0AAD3DWB4"/>
<dbReference type="Proteomes" id="UP001054857">
    <property type="component" value="Unassembled WGS sequence"/>
</dbReference>